<evidence type="ECO:0000256" key="3">
    <source>
        <dbReference type="ARBA" id="ARBA00022723"/>
    </source>
</evidence>
<gene>
    <name evidence="9" type="ORF">DO97_19970</name>
</gene>
<organism evidence="9 10">
    <name type="scientific">Neosynechococcus sphagnicola sy1</name>
    <dbReference type="NCBI Taxonomy" id="1497020"/>
    <lineage>
        <taxon>Bacteria</taxon>
        <taxon>Bacillati</taxon>
        <taxon>Cyanobacteriota</taxon>
        <taxon>Cyanophyceae</taxon>
        <taxon>Neosynechococcales</taxon>
        <taxon>Neosynechococcaceae</taxon>
        <taxon>Neosynechococcus</taxon>
    </lineage>
</organism>
<evidence type="ECO:0000256" key="2">
    <source>
        <dbReference type="ARBA" id="ARBA00022705"/>
    </source>
</evidence>
<dbReference type="GO" id="GO:0046872">
    <property type="term" value="F:metal ion binding"/>
    <property type="evidence" value="ECO:0007669"/>
    <property type="project" value="UniProtKB-KW"/>
</dbReference>
<accession>A0A098TM32</accession>
<dbReference type="Gene3D" id="3.40.50.300">
    <property type="entry name" value="P-loop containing nucleotide triphosphate hydrolases"/>
    <property type="match status" value="1"/>
</dbReference>
<dbReference type="EMBL" id="JJML01000008">
    <property type="protein sequence ID" value="KGF73375.1"/>
    <property type="molecule type" value="Genomic_DNA"/>
</dbReference>
<dbReference type="InterPro" id="IPR014001">
    <property type="entry name" value="Helicase_ATP-bd"/>
</dbReference>
<evidence type="ECO:0000256" key="4">
    <source>
        <dbReference type="ARBA" id="ARBA00022741"/>
    </source>
</evidence>
<evidence type="ECO:0000256" key="5">
    <source>
        <dbReference type="ARBA" id="ARBA00022833"/>
    </source>
</evidence>
<dbReference type="PROSITE" id="PS51192">
    <property type="entry name" value="HELICASE_ATP_BIND_1"/>
    <property type="match status" value="1"/>
</dbReference>
<dbReference type="Pfam" id="PF18319">
    <property type="entry name" value="Zn_ribbon_PriA"/>
    <property type="match status" value="1"/>
</dbReference>
<dbReference type="GO" id="GO:0006269">
    <property type="term" value="P:DNA replication, synthesis of primer"/>
    <property type="evidence" value="ECO:0007669"/>
    <property type="project" value="UniProtKB-KW"/>
</dbReference>
<dbReference type="STRING" id="1497020.DO97_19970"/>
<keyword evidence="1" id="KW-0639">Primosome</keyword>
<sequence>MGSLDRVKRKSISKRSPRFSNGEILSWFWCQKSASPPELTDRFRARFGNQVCVYHSALSEGERYDTWRQMLCSHPQVVIGTRSAVFAPLPRLGLIILDEEHDTSFKQDSPAPCYHARTIAQWRAALSHCPLILGSATPCLETWISTQAVTQNYGETQGGSLPPYYLALPERIYARPLPPVEIIDMREELHQGNHSIFSRALQSALRDLSTKQQQGILFIHRRGHSTFVSCRSCGNVLDCPNCDVSLSYHWTHEQAQPLLRCHYCNFSQRHPPRMPQL</sequence>
<keyword evidence="6" id="KW-0067">ATP-binding</keyword>
<evidence type="ECO:0000259" key="8">
    <source>
        <dbReference type="PROSITE" id="PS51192"/>
    </source>
</evidence>
<keyword evidence="2" id="KW-0235">DNA replication</keyword>
<evidence type="ECO:0000256" key="1">
    <source>
        <dbReference type="ARBA" id="ARBA00022515"/>
    </source>
</evidence>
<evidence type="ECO:0000256" key="6">
    <source>
        <dbReference type="ARBA" id="ARBA00022840"/>
    </source>
</evidence>
<dbReference type="AlphaFoldDB" id="A0A098TM32"/>
<keyword evidence="10" id="KW-1185">Reference proteome</keyword>
<keyword evidence="3" id="KW-0479">Metal-binding</keyword>
<dbReference type="Proteomes" id="UP000030170">
    <property type="component" value="Unassembled WGS sequence"/>
</dbReference>
<reference evidence="9 10" key="1">
    <citation type="journal article" date="2014" name="Mol. Ecol.">
        <title>Evolution of Synechococcus.</title>
        <authorList>
            <person name="Dvorak P."/>
            <person name="Casamatta D."/>
            <person name="Hasler P."/>
            <person name="Poulickova A."/>
            <person name="Ondrej V."/>
            <person name="Sanges R."/>
        </authorList>
    </citation>
    <scope>NUCLEOTIDE SEQUENCE [LARGE SCALE GENOMIC DNA]</scope>
    <source>
        <strain evidence="9 10">CAUP A 1101</strain>
    </source>
</reference>
<dbReference type="GO" id="GO:0006270">
    <property type="term" value="P:DNA replication initiation"/>
    <property type="evidence" value="ECO:0007669"/>
    <property type="project" value="TreeGrafter"/>
</dbReference>
<evidence type="ECO:0000256" key="7">
    <source>
        <dbReference type="ARBA" id="ARBA00023125"/>
    </source>
</evidence>
<dbReference type="GO" id="GO:0043138">
    <property type="term" value="F:3'-5' DNA helicase activity"/>
    <property type="evidence" value="ECO:0007669"/>
    <property type="project" value="TreeGrafter"/>
</dbReference>
<dbReference type="GO" id="GO:0005524">
    <property type="term" value="F:ATP binding"/>
    <property type="evidence" value="ECO:0007669"/>
    <property type="project" value="UniProtKB-KW"/>
</dbReference>
<dbReference type="PANTHER" id="PTHR30580:SF0">
    <property type="entry name" value="PRIMOSOMAL PROTEIN N"/>
    <property type="match status" value="1"/>
</dbReference>
<dbReference type="NCBIfam" id="TIGR00595">
    <property type="entry name" value="priA"/>
    <property type="match status" value="1"/>
</dbReference>
<dbReference type="SUPFAM" id="SSF52540">
    <property type="entry name" value="P-loop containing nucleoside triphosphate hydrolases"/>
    <property type="match status" value="1"/>
</dbReference>
<dbReference type="GO" id="GO:0003677">
    <property type="term" value="F:DNA binding"/>
    <property type="evidence" value="ECO:0007669"/>
    <property type="project" value="UniProtKB-KW"/>
</dbReference>
<protein>
    <recommendedName>
        <fullName evidence="8">Helicase ATP-binding domain-containing protein</fullName>
    </recommendedName>
</protein>
<feature type="domain" description="Helicase ATP-binding" evidence="8">
    <location>
        <begin position="41"/>
        <end position="156"/>
    </location>
</feature>
<evidence type="ECO:0000313" key="10">
    <source>
        <dbReference type="Proteomes" id="UP000030170"/>
    </source>
</evidence>
<dbReference type="GO" id="GO:1990077">
    <property type="term" value="C:primosome complex"/>
    <property type="evidence" value="ECO:0007669"/>
    <property type="project" value="UniProtKB-KW"/>
</dbReference>
<name>A0A098TM32_9CYAN</name>
<dbReference type="GO" id="GO:0006302">
    <property type="term" value="P:double-strand break repair"/>
    <property type="evidence" value="ECO:0007669"/>
    <property type="project" value="InterPro"/>
</dbReference>
<keyword evidence="7" id="KW-0238">DNA-binding</keyword>
<dbReference type="PANTHER" id="PTHR30580">
    <property type="entry name" value="PRIMOSOMAL PROTEIN N"/>
    <property type="match status" value="1"/>
</dbReference>
<proteinExistence type="predicted"/>
<keyword evidence="4" id="KW-0547">Nucleotide-binding</keyword>
<dbReference type="GO" id="GO:0006310">
    <property type="term" value="P:DNA recombination"/>
    <property type="evidence" value="ECO:0007669"/>
    <property type="project" value="InterPro"/>
</dbReference>
<dbReference type="InterPro" id="IPR040498">
    <property type="entry name" value="PriA_CRR"/>
</dbReference>
<comment type="caution">
    <text evidence="9">The sequence shown here is derived from an EMBL/GenBank/DDBJ whole genome shotgun (WGS) entry which is preliminary data.</text>
</comment>
<dbReference type="InterPro" id="IPR027417">
    <property type="entry name" value="P-loop_NTPase"/>
</dbReference>
<keyword evidence="5" id="KW-0862">Zinc</keyword>
<dbReference type="InterPro" id="IPR005259">
    <property type="entry name" value="PriA"/>
</dbReference>
<evidence type="ECO:0000313" key="9">
    <source>
        <dbReference type="EMBL" id="KGF73375.1"/>
    </source>
</evidence>